<organism evidence="1 2">
    <name type="scientific">Streptomyces spororaveus</name>
    <dbReference type="NCBI Taxonomy" id="284039"/>
    <lineage>
        <taxon>Bacteria</taxon>
        <taxon>Bacillati</taxon>
        <taxon>Actinomycetota</taxon>
        <taxon>Actinomycetes</taxon>
        <taxon>Kitasatosporales</taxon>
        <taxon>Streptomycetaceae</taxon>
        <taxon>Streptomyces</taxon>
    </lineage>
</organism>
<name>A0ABQ3TLM9_9ACTN</name>
<dbReference type="EMBL" id="BNED01000005">
    <property type="protein sequence ID" value="GHI81316.1"/>
    <property type="molecule type" value="Genomic_DNA"/>
</dbReference>
<dbReference type="RefSeq" id="WP_202202482.1">
    <property type="nucleotide sequence ID" value="NZ_BAAATO010000041.1"/>
</dbReference>
<evidence type="ECO:0000313" key="1">
    <source>
        <dbReference type="EMBL" id="GHI81316.1"/>
    </source>
</evidence>
<reference evidence="2" key="1">
    <citation type="submission" date="2023-07" db="EMBL/GenBank/DDBJ databases">
        <title>Whole genome shotgun sequence of Streptomyces spororaveus NBRC 15456.</title>
        <authorList>
            <person name="Komaki H."/>
            <person name="Tamura T."/>
        </authorList>
    </citation>
    <scope>NUCLEOTIDE SEQUENCE [LARGE SCALE GENOMIC DNA]</scope>
    <source>
        <strain evidence="2">NBRC 15456</strain>
    </source>
</reference>
<comment type="caution">
    <text evidence="1">The sequence shown here is derived from an EMBL/GenBank/DDBJ whole genome shotgun (WGS) entry which is preliminary data.</text>
</comment>
<gene>
    <name evidence="1" type="ORF">Sspor_68770</name>
</gene>
<proteinExistence type="predicted"/>
<accession>A0ABQ3TLM9</accession>
<protein>
    <submittedName>
        <fullName evidence="1">Uncharacterized protein</fullName>
    </submittedName>
</protein>
<sequence length="60" mass="6319">MPHSLPPPGRQVARVALVGRLSGAGGAALDWIGRPGAPDRPDRAELGGLLVRWPRATLKM</sequence>
<keyword evidence="2" id="KW-1185">Reference proteome</keyword>
<dbReference type="Proteomes" id="UP000608522">
    <property type="component" value="Unassembled WGS sequence"/>
</dbReference>
<evidence type="ECO:0000313" key="2">
    <source>
        <dbReference type="Proteomes" id="UP000608522"/>
    </source>
</evidence>